<dbReference type="InterPro" id="IPR003961">
    <property type="entry name" value="FN3_dom"/>
</dbReference>
<dbReference type="AlphaFoldDB" id="W5M9H0"/>
<feature type="chain" id="PRO_5004867493" description="Fibronectin type-III domain-containing protein" evidence="2">
    <location>
        <begin position="17"/>
        <end position="454"/>
    </location>
</feature>
<sequence length="454" mass="50476">MFPLVWIFCFFQVLSADPHSFGENAQSQGKSVEAREGTALKKTGLPAPLNVTVISHNFIHTLKWESGPGSSSGTQYRVKIYALNGGNWTSVPSCQNVSNPRECDLTEAFKNIKDEYFASVQAYSDTQESTWTDMDKAFHPIKHTHLDPPSVLLSGCGTCLEVKLIPGREEEENIIKFYEKLKYNLEIHNTRDGTKFQVQMKGLKKTIDQLESGEKYCITVQILDHISRVSEESCAFTSNLQRHESLIGGVFCFLVVLSLLCVVLFVYTGFLCLPRLQLPITLTSIYIHNKAITSLSVADKCSPICVIEIHRKGGEEKRGSQSSVYCSDCEDSENEEEVLYHHRARHFLAEQPFSEESTPLLEGTLSFTDNDSVQGSEQSCPVQHPCVNVVETTDDSGQATDLIYKPSLDVSKAEISEPLVQSGLEPQKPETECKDSGEEAEISLAVNLFSVKLG</sequence>
<dbReference type="InterPro" id="IPR013783">
    <property type="entry name" value="Ig-like_fold"/>
</dbReference>
<dbReference type="Ensembl" id="ENSLOCT00000005037.1">
    <property type="protein sequence ID" value="ENSLOCP00000005029.1"/>
    <property type="gene ID" value="ENSLOCG00000004207.1"/>
</dbReference>
<keyword evidence="1" id="KW-0472">Membrane</keyword>
<dbReference type="Bgee" id="ENSLOCG00000004207">
    <property type="expression patterns" value="Expressed in pharyngeal gill and 13 other cell types or tissues"/>
</dbReference>
<keyword evidence="1" id="KW-1133">Transmembrane helix</keyword>
<keyword evidence="2" id="KW-0732">Signal</keyword>
<dbReference type="PANTHER" id="PTHR20859:SF53">
    <property type="entry name" value="INTERLEUKIN-22 RECEPTOR SUBUNIT ALPHA-1"/>
    <property type="match status" value="1"/>
</dbReference>
<proteinExistence type="predicted"/>
<keyword evidence="1" id="KW-0812">Transmembrane</keyword>
<dbReference type="InterPro" id="IPR050650">
    <property type="entry name" value="Type-II_Cytokine-TF_Rcpt"/>
</dbReference>
<dbReference type="Pfam" id="PF09294">
    <property type="entry name" value="Interfer-bind"/>
    <property type="match status" value="1"/>
</dbReference>
<organism evidence="4 5">
    <name type="scientific">Lepisosteus oculatus</name>
    <name type="common">Spotted gar</name>
    <dbReference type="NCBI Taxonomy" id="7918"/>
    <lineage>
        <taxon>Eukaryota</taxon>
        <taxon>Metazoa</taxon>
        <taxon>Chordata</taxon>
        <taxon>Craniata</taxon>
        <taxon>Vertebrata</taxon>
        <taxon>Euteleostomi</taxon>
        <taxon>Actinopterygii</taxon>
        <taxon>Neopterygii</taxon>
        <taxon>Holostei</taxon>
        <taxon>Semionotiformes</taxon>
        <taxon>Lepisosteidae</taxon>
        <taxon>Lepisosteus</taxon>
    </lineage>
</organism>
<dbReference type="InterPro" id="IPR015373">
    <property type="entry name" value="Interferon/interleukin_rcp_dom"/>
</dbReference>
<feature type="signal peptide" evidence="2">
    <location>
        <begin position="1"/>
        <end position="16"/>
    </location>
</feature>
<feature type="domain" description="Fibronectin type-III" evidence="3">
    <location>
        <begin position="45"/>
        <end position="147"/>
    </location>
</feature>
<dbReference type="GO" id="GO:0019221">
    <property type="term" value="P:cytokine-mediated signaling pathway"/>
    <property type="evidence" value="ECO:0000318"/>
    <property type="project" value="GO_Central"/>
</dbReference>
<evidence type="ECO:0000256" key="1">
    <source>
        <dbReference type="SAM" id="Phobius"/>
    </source>
</evidence>
<dbReference type="eggNOG" id="ENOG502S3G4">
    <property type="taxonomic scope" value="Eukaryota"/>
</dbReference>
<evidence type="ECO:0000313" key="4">
    <source>
        <dbReference type="Ensembl" id="ENSLOCP00000005029.1"/>
    </source>
</evidence>
<dbReference type="InterPro" id="IPR036116">
    <property type="entry name" value="FN3_sf"/>
</dbReference>
<dbReference type="HOGENOM" id="CLU_527802_0_0_1"/>
<evidence type="ECO:0000259" key="3">
    <source>
        <dbReference type="PROSITE" id="PS50853"/>
    </source>
</evidence>
<dbReference type="Pfam" id="PF01108">
    <property type="entry name" value="Tissue_fac"/>
    <property type="match status" value="1"/>
</dbReference>
<reference evidence="5" key="1">
    <citation type="submission" date="2011-12" db="EMBL/GenBank/DDBJ databases">
        <title>The Draft Genome of Lepisosteus oculatus.</title>
        <authorList>
            <consortium name="The Broad Institute Genome Assembly &amp; Analysis Group"/>
            <consortium name="Computational R&amp;D Group"/>
            <consortium name="and Sequencing Platform"/>
            <person name="Di Palma F."/>
            <person name="Alfoldi J."/>
            <person name="Johnson J."/>
            <person name="Berlin A."/>
            <person name="Gnerre S."/>
            <person name="Jaffe D."/>
            <person name="MacCallum I."/>
            <person name="Young S."/>
            <person name="Walker B.J."/>
            <person name="Lander E.S."/>
            <person name="Lindblad-Toh K."/>
        </authorList>
    </citation>
    <scope>NUCLEOTIDE SEQUENCE [LARGE SCALE GENOMIC DNA]</scope>
</reference>
<dbReference type="SUPFAM" id="SSF49265">
    <property type="entry name" value="Fibronectin type III"/>
    <property type="match status" value="2"/>
</dbReference>
<dbReference type="GO" id="GO:0004896">
    <property type="term" value="F:cytokine receptor activity"/>
    <property type="evidence" value="ECO:0000318"/>
    <property type="project" value="GO_Central"/>
</dbReference>
<dbReference type="GeneTree" id="ENSGT00940000157314"/>
<feature type="transmembrane region" description="Helical" evidence="1">
    <location>
        <begin position="246"/>
        <end position="273"/>
    </location>
</feature>
<accession>W5M9H0</accession>
<reference evidence="4" key="2">
    <citation type="submission" date="2025-08" db="UniProtKB">
        <authorList>
            <consortium name="Ensembl"/>
        </authorList>
    </citation>
    <scope>IDENTIFICATION</scope>
</reference>
<protein>
    <recommendedName>
        <fullName evidence="3">Fibronectin type-III domain-containing protein</fullName>
    </recommendedName>
</protein>
<dbReference type="EMBL" id="AHAT01033705">
    <property type="status" value="NOT_ANNOTATED_CDS"/>
    <property type="molecule type" value="Genomic_DNA"/>
</dbReference>
<dbReference type="STRING" id="7918.ENSLOCP00000005029"/>
<dbReference type="PROSITE" id="PS50853">
    <property type="entry name" value="FN3"/>
    <property type="match status" value="1"/>
</dbReference>
<dbReference type="PANTHER" id="PTHR20859">
    <property type="entry name" value="INTERFERON/INTERLEUKIN RECEPTOR"/>
    <property type="match status" value="1"/>
</dbReference>
<dbReference type="Gene3D" id="2.60.40.10">
    <property type="entry name" value="Immunoglobulins"/>
    <property type="match status" value="1"/>
</dbReference>
<reference evidence="4" key="3">
    <citation type="submission" date="2025-09" db="UniProtKB">
        <authorList>
            <consortium name="Ensembl"/>
        </authorList>
    </citation>
    <scope>IDENTIFICATION</scope>
</reference>
<dbReference type="CDD" id="cd00063">
    <property type="entry name" value="FN3"/>
    <property type="match status" value="1"/>
</dbReference>
<keyword evidence="5" id="KW-1185">Reference proteome</keyword>
<evidence type="ECO:0000256" key="2">
    <source>
        <dbReference type="SAM" id="SignalP"/>
    </source>
</evidence>
<dbReference type="GO" id="GO:0005886">
    <property type="term" value="C:plasma membrane"/>
    <property type="evidence" value="ECO:0000318"/>
    <property type="project" value="GO_Central"/>
</dbReference>
<dbReference type="InParanoid" id="W5M9H0"/>
<dbReference type="Proteomes" id="UP000018468">
    <property type="component" value="Linkage group LG17"/>
</dbReference>
<name>W5M9H0_LEPOC</name>
<evidence type="ECO:0000313" key="5">
    <source>
        <dbReference type="Proteomes" id="UP000018468"/>
    </source>
</evidence>